<dbReference type="Pfam" id="PF13229">
    <property type="entry name" value="Beta_helix"/>
    <property type="match status" value="1"/>
</dbReference>
<protein>
    <recommendedName>
        <fullName evidence="1">Right handed beta helix domain-containing protein</fullName>
    </recommendedName>
</protein>
<dbReference type="InterPro" id="IPR011050">
    <property type="entry name" value="Pectin_lyase_fold/virulence"/>
</dbReference>
<dbReference type="STRING" id="1297742.A176_005353"/>
<evidence type="ECO:0000313" key="3">
    <source>
        <dbReference type="Proteomes" id="UP000009026"/>
    </source>
</evidence>
<dbReference type="eggNOG" id="COG4932">
    <property type="taxonomic scope" value="Bacteria"/>
</dbReference>
<dbReference type="InterPro" id="IPR039448">
    <property type="entry name" value="Beta_helix"/>
</dbReference>
<evidence type="ECO:0000313" key="2">
    <source>
        <dbReference type="EMBL" id="AKQ68441.1"/>
    </source>
</evidence>
<keyword evidence="3" id="KW-1185">Reference proteome</keyword>
<dbReference type="AlphaFoldDB" id="A0A0H4WYE1"/>
<name>A0A0H4WYE1_9BACT</name>
<reference evidence="2 3" key="1">
    <citation type="journal article" date="2016" name="PLoS ONE">
        <title>Complete Genome Sequence and Comparative Genomics of a Novel Myxobacterium Myxococcus hansupus.</title>
        <authorList>
            <person name="Sharma G."/>
            <person name="Narwani T."/>
            <person name="Subramanian S."/>
        </authorList>
    </citation>
    <scope>NUCLEOTIDE SEQUENCE [LARGE SCALE GENOMIC DNA]</scope>
    <source>
        <strain evidence="3">mixupus</strain>
    </source>
</reference>
<proteinExistence type="predicted"/>
<sequence length="471" mass="47696">MDASLAPDSDTAEIHAHETGGAAPTLHEVFQAPTCGFIPCRVSEAGDVLTLMEDCVTPTTLYIPDGYTLDGAGHAITAMGGPGARFVGPIARNCGPRASYRDLTLVMLEFAEACNTGDDVLTGILYDNASGSISGTQLFNIRHGTGDRACQEGMGIVARGTDSATEPYTVDIQDSVLSGYQKAGIVVTGAVVANVTDNRIIGAGPLGSIVQAGIQLGLGATGTLEGNAIFGNTYTGSGVAAGILVHGGALHGGPLSSGITIRDNTLFNNDIGVYLAQGTAGGSPPQAATRITVVDNLIHYDVVTNGFVYQAAISDLGTGNIIHSNTITGAGYDPETLPGATFSVDVVAGAASTLVFFTPSRRVAVGACSGPLILQAQDADGNLSRPAETGLTLTALGPAAAGIQFFANANCEGPTVTELDIANAQAQGTFSFRAARTGSVSVFAWNEDLAGAQSQVVTAGLADGPHTAPPR</sequence>
<dbReference type="Gene3D" id="2.160.20.10">
    <property type="entry name" value="Single-stranded right-handed beta-helix, Pectin lyase-like"/>
    <property type="match status" value="1"/>
</dbReference>
<dbReference type="OrthoDB" id="5378651at2"/>
<dbReference type="InterPro" id="IPR006626">
    <property type="entry name" value="PbH1"/>
</dbReference>
<dbReference type="PATRIC" id="fig|1297742.4.peg.5440"/>
<accession>A0A0H4WYE1</accession>
<feature type="domain" description="Right handed beta helix" evidence="1">
    <location>
        <begin position="123"/>
        <end position="327"/>
    </location>
</feature>
<gene>
    <name evidence="2" type="ORF">A176_005353</name>
</gene>
<dbReference type="EMBL" id="CP012109">
    <property type="protein sequence ID" value="AKQ68441.1"/>
    <property type="molecule type" value="Genomic_DNA"/>
</dbReference>
<dbReference type="InterPro" id="IPR012334">
    <property type="entry name" value="Pectin_lyas_fold"/>
</dbReference>
<dbReference type="SMART" id="SM00710">
    <property type="entry name" value="PbH1"/>
    <property type="match status" value="5"/>
</dbReference>
<dbReference type="KEGG" id="mym:A176_005353"/>
<dbReference type="Proteomes" id="UP000009026">
    <property type="component" value="Chromosome"/>
</dbReference>
<dbReference type="SUPFAM" id="SSF51126">
    <property type="entry name" value="Pectin lyase-like"/>
    <property type="match status" value="1"/>
</dbReference>
<organism evidence="2 3">
    <name type="scientific">Pseudomyxococcus hansupus</name>
    <dbReference type="NCBI Taxonomy" id="1297742"/>
    <lineage>
        <taxon>Bacteria</taxon>
        <taxon>Pseudomonadati</taxon>
        <taxon>Myxococcota</taxon>
        <taxon>Myxococcia</taxon>
        <taxon>Myxococcales</taxon>
        <taxon>Cystobacterineae</taxon>
        <taxon>Myxococcaceae</taxon>
        <taxon>Pseudomyxococcus</taxon>
    </lineage>
</organism>
<dbReference type="RefSeq" id="WP_002639310.1">
    <property type="nucleotide sequence ID" value="NZ_CP012109.1"/>
</dbReference>
<evidence type="ECO:0000259" key="1">
    <source>
        <dbReference type="Pfam" id="PF13229"/>
    </source>
</evidence>